<dbReference type="PANTHER" id="PTHR43416">
    <property type="entry name" value="DIHYDROLIPOYLLYSINE-RESIDUE SUCCINYLTRANSFERASE COMPONENT OF 2-OXOGLUTARATE DEHYDROGENASE COMPLEX, MITOCHONDRIAL-RELATED"/>
    <property type="match status" value="1"/>
</dbReference>
<dbReference type="InterPro" id="IPR050537">
    <property type="entry name" value="2-oxoacid_dehydrogenase"/>
</dbReference>
<gene>
    <name evidence="5" type="ORF">DTER00134_LOCUS1499</name>
</gene>
<keyword evidence="2" id="KW-0450">Lipoyl</keyword>
<evidence type="ECO:0000313" key="5">
    <source>
        <dbReference type="EMBL" id="CAE0486460.1"/>
    </source>
</evidence>
<dbReference type="GO" id="GO:0004149">
    <property type="term" value="F:dihydrolipoyllysine-residue succinyltransferase activity"/>
    <property type="evidence" value="ECO:0007669"/>
    <property type="project" value="TreeGrafter"/>
</dbReference>
<dbReference type="CDD" id="cd06849">
    <property type="entry name" value="lipoyl_domain"/>
    <property type="match status" value="1"/>
</dbReference>
<dbReference type="GO" id="GO:0006099">
    <property type="term" value="P:tricarboxylic acid cycle"/>
    <property type="evidence" value="ECO:0007669"/>
    <property type="project" value="TreeGrafter"/>
</dbReference>
<feature type="domain" description="Lipoyl-binding" evidence="4">
    <location>
        <begin position="34"/>
        <end position="109"/>
    </location>
</feature>
<evidence type="ECO:0000256" key="3">
    <source>
        <dbReference type="SAM" id="MobiDB-lite"/>
    </source>
</evidence>
<sequence>MIRGGLHHLLRLSRAHFFREGCFRDVHVSGASLIPDVVVPPLGESISEGSVAEIVAKQGQQIKVDDVIAQLETDKVTIDCKSAHAGILQQIKVNVGDVVKPGSVIAVVGEGAASAQTQQQPAAPSPATAPPTPQQPAQPSTSAQQGGEEEHMGRKPMIAFPLRVAPNGERISSLPASEADAILEREQHAQQQGPGAPASVAGEAPTGVMGGEPPLEPPSTAFTPLMPQEGPKQPSAGLRVSEATQYLETVPSRRGPTRAEMEAINTGGADF</sequence>
<dbReference type="InterPro" id="IPR000089">
    <property type="entry name" value="Biotin_lipoyl"/>
</dbReference>
<reference evidence="5" key="1">
    <citation type="submission" date="2021-01" db="EMBL/GenBank/DDBJ databases">
        <authorList>
            <person name="Corre E."/>
            <person name="Pelletier E."/>
            <person name="Niang G."/>
            <person name="Scheremetjew M."/>
            <person name="Finn R."/>
            <person name="Kale V."/>
            <person name="Holt S."/>
            <person name="Cochrane G."/>
            <person name="Meng A."/>
            <person name="Brown T."/>
            <person name="Cohen L."/>
        </authorList>
    </citation>
    <scope>NUCLEOTIDE SEQUENCE</scope>
    <source>
        <strain evidence="5">CCMP1320</strain>
    </source>
</reference>
<dbReference type="Pfam" id="PF00364">
    <property type="entry name" value="Biotin_lipoyl"/>
    <property type="match status" value="1"/>
</dbReference>
<dbReference type="PROSITE" id="PS50968">
    <property type="entry name" value="BIOTINYL_LIPOYL"/>
    <property type="match status" value="1"/>
</dbReference>
<name>A0A7S3QLL5_DUNTE</name>
<feature type="compositionally biased region" description="Pro residues" evidence="3">
    <location>
        <begin position="123"/>
        <end position="136"/>
    </location>
</feature>
<dbReference type="GO" id="GO:0005739">
    <property type="term" value="C:mitochondrion"/>
    <property type="evidence" value="ECO:0007669"/>
    <property type="project" value="TreeGrafter"/>
</dbReference>
<comment type="similarity">
    <text evidence="1">Belongs to the 2-oxoacid dehydrogenase family.</text>
</comment>
<feature type="compositionally biased region" description="Low complexity" evidence="3">
    <location>
        <begin position="189"/>
        <end position="198"/>
    </location>
</feature>
<dbReference type="EMBL" id="HBIP01003422">
    <property type="protein sequence ID" value="CAE0486460.1"/>
    <property type="molecule type" value="Transcribed_RNA"/>
</dbReference>
<feature type="region of interest" description="Disordered" evidence="3">
    <location>
        <begin position="115"/>
        <end position="152"/>
    </location>
</feature>
<protein>
    <recommendedName>
        <fullName evidence="4">Lipoyl-binding domain-containing protein</fullName>
    </recommendedName>
</protein>
<accession>A0A7S3QLL5</accession>
<dbReference type="SUPFAM" id="SSF51230">
    <property type="entry name" value="Single hybrid motif"/>
    <property type="match status" value="1"/>
</dbReference>
<feature type="region of interest" description="Disordered" evidence="3">
    <location>
        <begin position="186"/>
        <end position="271"/>
    </location>
</feature>
<dbReference type="PANTHER" id="PTHR43416:SF5">
    <property type="entry name" value="DIHYDROLIPOYLLYSINE-RESIDUE SUCCINYLTRANSFERASE COMPONENT OF 2-OXOGLUTARATE DEHYDROGENASE COMPLEX, MITOCHONDRIAL"/>
    <property type="match status" value="1"/>
</dbReference>
<proteinExistence type="inferred from homology"/>
<dbReference type="InterPro" id="IPR011053">
    <property type="entry name" value="Single_hybrid_motif"/>
</dbReference>
<evidence type="ECO:0000256" key="1">
    <source>
        <dbReference type="ARBA" id="ARBA00007317"/>
    </source>
</evidence>
<evidence type="ECO:0000259" key="4">
    <source>
        <dbReference type="PROSITE" id="PS50968"/>
    </source>
</evidence>
<dbReference type="AlphaFoldDB" id="A0A7S3QLL5"/>
<evidence type="ECO:0000256" key="2">
    <source>
        <dbReference type="ARBA" id="ARBA00022823"/>
    </source>
</evidence>
<dbReference type="Gene3D" id="2.40.50.100">
    <property type="match status" value="1"/>
</dbReference>
<organism evidence="5">
    <name type="scientific">Dunaliella tertiolecta</name>
    <name type="common">Green alga</name>
    <dbReference type="NCBI Taxonomy" id="3047"/>
    <lineage>
        <taxon>Eukaryota</taxon>
        <taxon>Viridiplantae</taxon>
        <taxon>Chlorophyta</taxon>
        <taxon>core chlorophytes</taxon>
        <taxon>Chlorophyceae</taxon>
        <taxon>CS clade</taxon>
        <taxon>Chlamydomonadales</taxon>
        <taxon>Dunaliellaceae</taxon>
        <taxon>Dunaliella</taxon>
    </lineage>
</organism>